<dbReference type="EMBL" id="JACHJU010000005">
    <property type="protein sequence ID" value="MBB4943230.1"/>
    <property type="molecule type" value="Genomic_DNA"/>
</dbReference>
<accession>A0A7W7WEA1</accession>
<feature type="compositionally biased region" description="Low complexity" evidence="1">
    <location>
        <begin position="1"/>
        <end position="19"/>
    </location>
</feature>
<dbReference type="AlphaFoldDB" id="A0A7W7WEA1"/>
<dbReference type="Proteomes" id="UP000534286">
    <property type="component" value="Unassembled WGS sequence"/>
</dbReference>
<feature type="region of interest" description="Disordered" evidence="1">
    <location>
        <begin position="1"/>
        <end position="26"/>
    </location>
</feature>
<keyword evidence="3" id="KW-1185">Reference proteome</keyword>
<evidence type="ECO:0000313" key="3">
    <source>
        <dbReference type="Proteomes" id="UP000534286"/>
    </source>
</evidence>
<comment type="caution">
    <text evidence="2">The sequence shown here is derived from an EMBL/GenBank/DDBJ whole genome shotgun (WGS) entry which is preliminary data.</text>
</comment>
<dbReference type="RefSeq" id="WP_221466737.1">
    <property type="nucleotide sequence ID" value="NZ_BAABEK010000038.1"/>
</dbReference>
<gene>
    <name evidence="2" type="ORF">FHR32_007630</name>
</gene>
<name>A0A7W7WEA1_9ACTN</name>
<evidence type="ECO:0000313" key="2">
    <source>
        <dbReference type="EMBL" id="MBB4943230.1"/>
    </source>
</evidence>
<protein>
    <recommendedName>
        <fullName evidence="4">Lipoprotein LpqN</fullName>
    </recommendedName>
</protein>
<sequence>MAGALTAPPAPAPTESNPPGDIPDNTAFVPYRNTAGSYEVKVPEGWARTDTATGAAFTDKLNSVKVEVVAAASAPTEASARAREVPELTAQGKNFELKKVDTVKRDGGSAVRAVYRTDSEPDPVTGKVVRDQVERYEFFGHGHEGVLTLSGPVNADNVDPWMTVSNSFRWL</sequence>
<organism evidence="2 3">
    <name type="scientific">Streptosporangium album</name>
    <dbReference type="NCBI Taxonomy" id="47479"/>
    <lineage>
        <taxon>Bacteria</taxon>
        <taxon>Bacillati</taxon>
        <taxon>Actinomycetota</taxon>
        <taxon>Actinomycetes</taxon>
        <taxon>Streptosporangiales</taxon>
        <taxon>Streptosporangiaceae</taxon>
        <taxon>Streptosporangium</taxon>
    </lineage>
</organism>
<reference evidence="2 3" key="1">
    <citation type="submission" date="2020-08" db="EMBL/GenBank/DDBJ databases">
        <title>Sequencing the genomes of 1000 actinobacteria strains.</title>
        <authorList>
            <person name="Klenk H.-P."/>
        </authorList>
    </citation>
    <scope>NUCLEOTIDE SEQUENCE [LARGE SCALE GENOMIC DNA]</scope>
    <source>
        <strain evidence="2 3">DSM 43023</strain>
    </source>
</reference>
<proteinExistence type="predicted"/>
<evidence type="ECO:0008006" key="4">
    <source>
        <dbReference type="Google" id="ProtNLM"/>
    </source>
</evidence>
<evidence type="ECO:0000256" key="1">
    <source>
        <dbReference type="SAM" id="MobiDB-lite"/>
    </source>
</evidence>